<dbReference type="InterPro" id="IPR004358">
    <property type="entry name" value="Sig_transdc_His_kin-like_C"/>
</dbReference>
<dbReference type="NCBIfam" id="TIGR00229">
    <property type="entry name" value="sensory_box"/>
    <property type="match status" value="2"/>
</dbReference>
<feature type="domain" description="PAS" evidence="7">
    <location>
        <begin position="137"/>
        <end position="184"/>
    </location>
</feature>
<accession>A0A4V3P052</accession>
<dbReference type="InterPro" id="IPR000014">
    <property type="entry name" value="PAS"/>
</dbReference>
<dbReference type="InterPro" id="IPR003661">
    <property type="entry name" value="HisK_dim/P_dom"/>
</dbReference>
<feature type="modified residue" description="4-aspartylphosphate" evidence="4">
    <location>
        <position position="686"/>
    </location>
</feature>
<dbReference type="PROSITE" id="PS50112">
    <property type="entry name" value="PAS"/>
    <property type="match status" value="2"/>
</dbReference>
<dbReference type="SMART" id="SM00388">
    <property type="entry name" value="HisKA"/>
    <property type="match status" value="1"/>
</dbReference>
<dbReference type="InterPro" id="IPR013656">
    <property type="entry name" value="PAS_4"/>
</dbReference>
<dbReference type="InterPro" id="IPR036097">
    <property type="entry name" value="HisK_dim/P_sf"/>
</dbReference>
<dbReference type="InterPro" id="IPR005467">
    <property type="entry name" value="His_kinase_dom"/>
</dbReference>
<organism evidence="9 10">
    <name type="scientific">Geomonas terrae</name>
    <dbReference type="NCBI Taxonomy" id="2562681"/>
    <lineage>
        <taxon>Bacteria</taxon>
        <taxon>Pseudomonadati</taxon>
        <taxon>Thermodesulfobacteriota</taxon>
        <taxon>Desulfuromonadia</taxon>
        <taxon>Geobacterales</taxon>
        <taxon>Geobacteraceae</taxon>
        <taxon>Geomonas</taxon>
    </lineage>
</organism>
<dbReference type="SUPFAM" id="SSF52172">
    <property type="entry name" value="CheY-like"/>
    <property type="match status" value="2"/>
</dbReference>
<evidence type="ECO:0000256" key="1">
    <source>
        <dbReference type="ARBA" id="ARBA00000085"/>
    </source>
</evidence>
<dbReference type="SUPFAM" id="SSF55874">
    <property type="entry name" value="ATPase domain of HSP90 chaperone/DNA topoisomerase II/histidine kinase"/>
    <property type="match status" value="1"/>
</dbReference>
<name>A0A4V3P052_9BACT</name>
<dbReference type="SMART" id="SM00387">
    <property type="entry name" value="HATPase_c"/>
    <property type="match status" value="1"/>
</dbReference>
<dbReference type="InterPro" id="IPR003594">
    <property type="entry name" value="HATPase_dom"/>
</dbReference>
<dbReference type="InterPro" id="IPR001789">
    <property type="entry name" value="Sig_transdc_resp-reg_receiver"/>
</dbReference>
<dbReference type="Proteomes" id="UP000306416">
    <property type="component" value="Unassembled WGS sequence"/>
</dbReference>
<feature type="modified residue" description="4-aspartylphosphate" evidence="4">
    <location>
        <position position="59"/>
    </location>
</feature>
<dbReference type="EC" id="2.7.13.3" evidence="2"/>
<dbReference type="PROSITE" id="PS50109">
    <property type="entry name" value="HIS_KIN"/>
    <property type="match status" value="1"/>
</dbReference>
<dbReference type="PANTHER" id="PTHR43065">
    <property type="entry name" value="SENSOR HISTIDINE KINASE"/>
    <property type="match status" value="1"/>
</dbReference>
<dbReference type="PROSITE" id="PS50113">
    <property type="entry name" value="PAC"/>
    <property type="match status" value="1"/>
</dbReference>
<dbReference type="InterPro" id="IPR036890">
    <property type="entry name" value="HATPase_C_sf"/>
</dbReference>
<dbReference type="PANTHER" id="PTHR43065:SF42">
    <property type="entry name" value="TWO-COMPONENT SENSOR PPRA"/>
    <property type="match status" value="1"/>
</dbReference>
<dbReference type="InterPro" id="IPR035965">
    <property type="entry name" value="PAS-like_dom_sf"/>
</dbReference>
<evidence type="ECO:0000313" key="9">
    <source>
        <dbReference type="EMBL" id="TGU74212.1"/>
    </source>
</evidence>
<dbReference type="SUPFAM" id="SSF55785">
    <property type="entry name" value="PYP-like sensor domain (PAS domain)"/>
    <property type="match status" value="2"/>
</dbReference>
<evidence type="ECO:0000313" key="10">
    <source>
        <dbReference type="Proteomes" id="UP000306416"/>
    </source>
</evidence>
<dbReference type="InterPro" id="IPR000700">
    <property type="entry name" value="PAS-assoc_C"/>
</dbReference>
<dbReference type="EMBL" id="SRSC01000001">
    <property type="protein sequence ID" value="TGU74212.1"/>
    <property type="molecule type" value="Genomic_DNA"/>
</dbReference>
<gene>
    <name evidence="9" type="ORF">E4633_01715</name>
</gene>
<dbReference type="Gene3D" id="3.30.450.20">
    <property type="entry name" value="PAS domain"/>
    <property type="match status" value="2"/>
</dbReference>
<comment type="caution">
    <text evidence="9">The sequence shown here is derived from an EMBL/GenBank/DDBJ whole genome shotgun (WGS) entry which is preliminary data.</text>
</comment>
<keyword evidence="10" id="KW-1185">Reference proteome</keyword>
<evidence type="ECO:0000256" key="2">
    <source>
        <dbReference type="ARBA" id="ARBA00012438"/>
    </source>
</evidence>
<evidence type="ECO:0000256" key="4">
    <source>
        <dbReference type="PROSITE-ProRule" id="PRU00169"/>
    </source>
</evidence>
<evidence type="ECO:0000259" key="6">
    <source>
        <dbReference type="PROSITE" id="PS50110"/>
    </source>
</evidence>
<dbReference type="Gene3D" id="3.40.50.2300">
    <property type="match status" value="2"/>
</dbReference>
<feature type="domain" description="Histidine kinase" evidence="5">
    <location>
        <begin position="390"/>
        <end position="613"/>
    </location>
</feature>
<dbReference type="Pfam" id="PF08448">
    <property type="entry name" value="PAS_4"/>
    <property type="match status" value="1"/>
</dbReference>
<dbReference type="InterPro" id="IPR011006">
    <property type="entry name" value="CheY-like_superfamily"/>
</dbReference>
<dbReference type="SMART" id="SM00086">
    <property type="entry name" value="PAC"/>
    <property type="match status" value="2"/>
</dbReference>
<feature type="domain" description="PAC" evidence="8">
    <location>
        <begin position="325"/>
        <end position="377"/>
    </location>
</feature>
<evidence type="ECO:0000259" key="7">
    <source>
        <dbReference type="PROSITE" id="PS50112"/>
    </source>
</evidence>
<dbReference type="CDD" id="cd00130">
    <property type="entry name" value="PAS"/>
    <property type="match status" value="2"/>
</dbReference>
<protein>
    <recommendedName>
        <fullName evidence="2">histidine kinase</fullName>
        <ecNumber evidence="2">2.7.13.3</ecNumber>
    </recommendedName>
</protein>
<dbReference type="Gene3D" id="1.10.287.130">
    <property type="match status" value="1"/>
</dbReference>
<dbReference type="PRINTS" id="PR00344">
    <property type="entry name" value="BCTRLSENSOR"/>
</dbReference>
<dbReference type="SMART" id="SM00448">
    <property type="entry name" value="REC"/>
    <property type="match status" value="2"/>
</dbReference>
<dbReference type="SUPFAM" id="SSF47384">
    <property type="entry name" value="Homodimeric domain of signal transducing histidine kinase"/>
    <property type="match status" value="1"/>
</dbReference>
<keyword evidence="3 4" id="KW-0597">Phosphoprotein</keyword>
<evidence type="ECO:0000259" key="8">
    <source>
        <dbReference type="PROSITE" id="PS50113"/>
    </source>
</evidence>
<dbReference type="Pfam" id="PF13426">
    <property type="entry name" value="PAS_9"/>
    <property type="match status" value="1"/>
</dbReference>
<evidence type="ECO:0000256" key="3">
    <source>
        <dbReference type="ARBA" id="ARBA00022553"/>
    </source>
</evidence>
<proteinExistence type="predicted"/>
<dbReference type="CDD" id="cd00082">
    <property type="entry name" value="HisKA"/>
    <property type="match status" value="1"/>
</dbReference>
<feature type="domain" description="Response regulatory" evidence="6">
    <location>
        <begin position="11"/>
        <end position="125"/>
    </location>
</feature>
<dbReference type="CDD" id="cd17569">
    <property type="entry name" value="REC_HupR-like"/>
    <property type="match status" value="1"/>
</dbReference>
<dbReference type="SMART" id="SM00091">
    <property type="entry name" value="PAS"/>
    <property type="match status" value="2"/>
</dbReference>
<dbReference type="Gene3D" id="3.30.565.10">
    <property type="entry name" value="Histidine kinase-like ATPase, C-terminal domain"/>
    <property type="match status" value="1"/>
</dbReference>
<feature type="domain" description="Response regulatory" evidence="6">
    <location>
        <begin position="634"/>
        <end position="751"/>
    </location>
</feature>
<dbReference type="InterPro" id="IPR001610">
    <property type="entry name" value="PAC"/>
</dbReference>
<dbReference type="Pfam" id="PF00512">
    <property type="entry name" value="HisKA"/>
    <property type="match status" value="1"/>
</dbReference>
<dbReference type="AlphaFoldDB" id="A0A4V3P052"/>
<dbReference type="Pfam" id="PF02518">
    <property type="entry name" value="HATPase_c"/>
    <property type="match status" value="1"/>
</dbReference>
<reference evidence="9 10" key="1">
    <citation type="submission" date="2019-04" db="EMBL/GenBank/DDBJ databases">
        <title>Geobacter oryzae sp. nov., ferric-reducing bacteria isolated from paddy soil.</title>
        <authorList>
            <person name="Xu Z."/>
            <person name="Masuda Y."/>
            <person name="Itoh H."/>
            <person name="Senoo K."/>
        </authorList>
    </citation>
    <scope>NUCLEOTIDE SEQUENCE [LARGE SCALE GENOMIC DNA]</scope>
    <source>
        <strain evidence="9 10">Red111</strain>
    </source>
</reference>
<dbReference type="RefSeq" id="WP_135868547.1">
    <property type="nucleotide sequence ID" value="NZ_SRSC01000001.1"/>
</dbReference>
<sequence>MSEIPPATKPRLLYVDDERPNLVALRALLRDTYEVFIAETTDEAFALLSGHDIPLVVSDQRMPGMTGTEFLEKVAAAYPDCIRMILTGYSDIDAVINAINRSQIYYYFKKPWNETEIRLTLSNALESIMTQRRLVESERRFRSTFEQAGLGLAHLELEGRVLRANGKLQEFLGATEAELLGTQLSDWLPGFDPTEPLGHPGQLVVREAPVATPHGERWSRLTSSVSLDGQGKPDYLITLVDDLTERRQTEELVLKLYHVVEQSPLSIRITAKNGVVEFVNPSFTRMSGYAAEEMVGQQADLLLSEQAQEADHQTLWDCITSGTVWQGEMPSRARDGRLLWTRVTVSPVRTRDGVVTHYVTIKEDITERHRLEEQLLQSQKMEAIGQLAGGVAHDFNNILMVIMGYGAMLKGDSLLAPEQKEKVDHILEYADRAAQLTSSLLAFSRKQVMRLQPANLNDIILQVQKFLARVIGEDVQLRSAVSAEPLPVRVDSGQIDQVLMNLVTNARDAMPGGGVVTIETHRQMIEECGASTGEHPAPGPYAVVSVSDTGVGMDETTRTRIFEPFFTTKEPGKGTGLGMSIVYGIIKQHNGFINVYSEPEVGTTFRIYLPLYRIGGAAEESAAAPDAPGRGTETIMVVEDEPSLRQLLDSILTEHGYRVILAQDGADAIEKFQGTPPGTIALVLMDLIMPRMNGKEACEEIRKVDPSMRVAFTSGYTREFIDIRDALAEEIELIMKPVQPTELLRKVRDILDRSTTPAA</sequence>
<dbReference type="GO" id="GO:0000155">
    <property type="term" value="F:phosphorelay sensor kinase activity"/>
    <property type="evidence" value="ECO:0007669"/>
    <property type="project" value="InterPro"/>
</dbReference>
<feature type="domain" description="PAS" evidence="7">
    <location>
        <begin position="255"/>
        <end position="322"/>
    </location>
</feature>
<comment type="catalytic activity">
    <reaction evidence="1">
        <text>ATP + protein L-histidine = ADP + protein N-phospho-L-histidine.</text>
        <dbReference type="EC" id="2.7.13.3"/>
    </reaction>
</comment>
<dbReference type="Pfam" id="PF00072">
    <property type="entry name" value="Response_reg"/>
    <property type="match status" value="2"/>
</dbReference>
<evidence type="ECO:0000259" key="5">
    <source>
        <dbReference type="PROSITE" id="PS50109"/>
    </source>
</evidence>
<dbReference type="CDD" id="cd00156">
    <property type="entry name" value="REC"/>
    <property type="match status" value="1"/>
</dbReference>
<dbReference type="PROSITE" id="PS50110">
    <property type="entry name" value="RESPONSE_REGULATORY"/>
    <property type="match status" value="2"/>
</dbReference>